<name>A0A6V7RCG6_9BACL</name>
<keyword evidence="2" id="KW-0808">Transferase</keyword>
<dbReference type="InterPro" id="IPR036868">
    <property type="entry name" value="TusA-like_sf"/>
</dbReference>
<gene>
    <name evidence="2" type="primary">glpE_2</name>
    <name evidence="2" type="ORF">JEOSCH030_00711</name>
</gene>
<dbReference type="AlphaFoldDB" id="A0A6V7RCG6"/>
<dbReference type="InterPro" id="IPR032836">
    <property type="entry name" value="DsrE2-like"/>
</dbReference>
<dbReference type="EMBL" id="CAJEWE010000007">
    <property type="protein sequence ID" value="CAD2074471.1"/>
    <property type="molecule type" value="Genomic_DNA"/>
</dbReference>
<dbReference type="SUPFAM" id="SSF75169">
    <property type="entry name" value="DsrEFH-like"/>
    <property type="match status" value="1"/>
</dbReference>
<protein>
    <submittedName>
        <fullName evidence="2">Thiosulfate sulfurtransferase GlpE</fullName>
    </submittedName>
</protein>
<dbReference type="Gene3D" id="3.30.110.40">
    <property type="entry name" value="TusA-like domain"/>
    <property type="match status" value="1"/>
</dbReference>
<dbReference type="InterPro" id="IPR001763">
    <property type="entry name" value="Rhodanese-like_dom"/>
</dbReference>
<proteinExistence type="predicted"/>
<keyword evidence="3" id="KW-1185">Reference proteome</keyword>
<dbReference type="Proteomes" id="UP000521032">
    <property type="component" value="Unassembled WGS sequence"/>
</dbReference>
<dbReference type="PROSITE" id="PS50206">
    <property type="entry name" value="RHODANESE_3"/>
    <property type="match status" value="1"/>
</dbReference>
<organism evidence="2 3">
    <name type="scientific">Phocicoccus schoeneichii</name>
    <dbReference type="NCBI Taxonomy" id="1812261"/>
    <lineage>
        <taxon>Bacteria</taxon>
        <taxon>Bacillati</taxon>
        <taxon>Bacillota</taxon>
        <taxon>Bacilli</taxon>
        <taxon>Bacillales</taxon>
        <taxon>Salinicoccaceae</taxon>
        <taxon>Phocicoccus</taxon>
    </lineage>
</organism>
<dbReference type="InterPro" id="IPR001455">
    <property type="entry name" value="TusA-like"/>
</dbReference>
<dbReference type="InterPro" id="IPR027396">
    <property type="entry name" value="DsrEFH-like"/>
</dbReference>
<feature type="domain" description="Rhodanese" evidence="1">
    <location>
        <begin position="15"/>
        <end position="102"/>
    </location>
</feature>
<dbReference type="PANTHER" id="PTHR34655:SF2">
    <property type="entry name" value="PEROXIREDOXIN FAMILY PROTEIN"/>
    <property type="match status" value="1"/>
</dbReference>
<dbReference type="InterPro" id="IPR036873">
    <property type="entry name" value="Rhodanese-like_dom_sf"/>
</dbReference>
<evidence type="ECO:0000313" key="3">
    <source>
        <dbReference type="Proteomes" id="UP000521032"/>
    </source>
</evidence>
<dbReference type="RefSeq" id="WP_186086208.1">
    <property type="nucleotide sequence ID" value="NZ_BMDB01000002.1"/>
</dbReference>
<evidence type="ECO:0000259" key="1">
    <source>
        <dbReference type="PROSITE" id="PS50206"/>
    </source>
</evidence>
<dbReference type="Pfam" id="PF00581">
    <property type="entry name" value="Rhodanese"/>
    <property type="match status" value="1"/>
</dbReference>
<dbReference type="GO" id="GO:0016740">
    <property type="term" value="F:transferase activity"/>
    <property type="evidence" value="ECO:0007669"/>
    <property type="project" value="UniProtKB-KW"/>
</dbReference>
<dbReference type="SUPFAM" id="SSF52821">
    <property type="entry name" value="Rhodanese/Cell cycle control phosphatase"/>
    <property type="match status" value="1"/>
</dbReference>
<evidence type="ECO:0000313" key="2">
    <source>
        <dbReference type="EMBL" id="CAD2074471.1"/>
    </source>
</evidence>
<reference evidence="2 3" key="1">
    <citation type="submission" date="2020-07" db="EMBL/GenBank/DDBJ databases">
        <authorList>
            <person name="Criscuolo A."/>
        </authorList>
    </citation>
    <scope>NUCLEOTIDE SEQUENCE [LARGE SCALE GENOMIC DNA]</scope>
    <source>
        <strain evidence="3">CIP 111030</strain>
    </source>
</reference>
<accession>A0A6V7RCG6</accession>
<dbReference type="Pfam" id="PF01206">
    <property type="entry name" value="TusA"/>
    <property type="match status" value="1"/>
</dbReference>
<dbReference type="SUPFAM" id="SSF64307">
    <property type="entry name" value="SirA-like"/>
    <property type="match status" value="1"/>
</dbReference>
<dbReference type="Pfam" id="PF13686">
    <property type="entry name" value="DrsE_2"/>
    <property type="match status" value="1"/>
</dbReference>
<dbReference type="SMART" id="SM00450">
    <property type="entry name" value="RHOD"/>
    <property type="match status" value="1"/>
</dbReference>
<sequence length="349" mass="38593">MSENVYHINDVDRLLENQQLILDVREYSEFESGHISGVKHVPLGELDSRLEELPKEKEIYVYCQSGRRSEIAVSILNDKGFSAKNLTEGYSEYKGSFNSTHKNITSSAHKLLALGSLQCPGPLITVNMEMQKLNAGEKLEVTVDDIGFSADIEAWAKKSGNKILKNVVENNAVNIIIEKQENQDNDAPKMMETKDGATMVVFSGDLDKALASFIIATGARSMGREVTMFFTFWGLSVIKDPNAKKIKKSGIDKLFSAMLPNSANHLPISKMNMLGAGQKMMKNIMNKKKVEALSTMIQKADSLGVKMIACTMSMDVMAIEKEELLPFVEFGGVGTYLGDTENSNLNLFI</sequence>
<dbReference type="Gene3D" id="3.40.1260.10">
    <property type="entry name" value="DsrEFH-like"/>
    <property type="match status" value="1"/>
</dbReference>
<dbReference type="PANTHER" id="PTHR34655">
    <property type="entry name" value="CONSERVED WITHIN P. AEROPHILUM"/>
    <property type="match status" value="1"/>
</dbReference>
<dbReference type="Gene3D" id="3.40.250.10">
    <property type="entry name" value="Rhodanese-like domain"/>
    <property type="match status" value="1"/>
</dbReference>
<comment type="caution">
    <text evidence="2">The sequence shown here is derived from an EMBL/GenBank/DDBJ whole genome shotgun (WGS) entry which is preliminary data.</text>
</comment>